<dbReference type="PANTHER" id="PTHR47074">
    <property type="entry name" value="BNAC02G40300D PROTEIN"/>
    <property type="match status" value="1"/>
</dbReference>
<proteinExistence type="predicted"/>
<protein>
    <submittedName>
        <fullName evidence="1">Baculoviral IAP repeat-containing 6</fullName>
    </submittedName>
</protein>
<name>A0A0B0MRC1_GOSAR</name>
<comment type="caution">
    <text evidence="1">The sequence shown here is derived from an EMBL/GenBank/DDBJ whole genome shotgun (WGS) entry which is preliminary data.</text>
</comment>
<dbReference type="EMBL" id="JRRC01195796">
    <property type="protein sequence ID" value="KHG01491.1"/>
    <property type="molecule type" value="Genomic_DNA"/>
</dbReference>
<dbReference type="Proteomes" id="UP000032142">
    <property type="component" value="Unassembled WGS sequence"/>
</dbReference>
<reference evidence="2" key="1">
    <citation type="submission" date="2014-09" db="EMBL/GenBank/DDBJ databases">
        <authorList>
            <person name="Mudge J."/>
            <person name="Ramaraj T."/>
            <person name="Lindquist I.E."/>
            <person name="Bharti A.K."/>
            <person name="Sundararajan A."/>
            <person name="Cameron C.T."/>
            <person name="Woodward J.E."/>
            <person name="May G.D."/>
            <person name="Brubaker C."/>
            <person name="Broadhvest J."/>
            <person name="Wilkins T.A."/>
        </authorList>
    </citation>
    <scope>NUCLEOTIDE SEQUENCE</scope>
    <source>
        <strain evidence="2">cv. AKA8401</strain>
    </source>
</reference>
<sequence length="115" mass="12766">MTIQFDAAFDNSNFKSATGLVVWGLMGELLVLKSTLHNNVSSPFATEAYACLEGIKLGISMDKSVIGAIIRDIQNKKPCFQEIIFQHIYRLGNSQAHRIAKNTLDRGEISYLMGE</sequence>
<gene>
    <name evidence="1" type="ORF">F383_21604</name>
</gene>
<dbReference type="AlphaFoldDB" id="A0A0B0MRC1"/>
<keyword evidence="2" id="KW-1185">Reference proteome</keyword>
<evidence type="ECO:0000313" key="1">
    <source>
        <dbReference type="EMBL" id="KHG01491.1"/>
    </source>
</evidence>
<organism evidence="1 2">
    <name type="scientific">Gossypium arboreum</name>
    <name type="common">Tree cotton</name>
    <name type="synonym">Gossypium nanking</name>
    <dbReference type="NCBI Taxonomy" id="29729"/>
    <lineage>
        <taxon>Eukaryota</taxon>
        <taxon>Viridiplantae</taxon>
        <taxon>Streptophyta</taxon>
        <taxon>Embryophyta</taxon>
        <taxon>Tracheophyta</taxon>
        <taxon>Spermatophyta</taxon>
        <taxon>Magnoliopsida</taxon>
        <taxon>eudicotyledons</taxon>
        <taxon>Gunneridae</taxon>
        <taxon>Pentapetalae</taxon>
        <taxon>rosids</taxon>
        <taxon>malvids</taxon>
        <taxon>Malvales</taxon>
        <taxon>Malvaceae</taxon>
        <taxon>Malvoideae</taxon>
        <taxon>Gossypium</taxon>
    </lineage>
</organism>
<dbReference type="InterPro" id="IPR052929">
    <property type="entry name" value="RNase_H-like_EbsB-rel"/>
</dbReference>
<evidence type="ECO:0000313" key="2">
    <source>
        <dbReference type="Proteomes" id="UP000032142"/>
    </source>
</evidence>
<dbReference type="PANTHER" id="PTHR47074:SF61">
    <property type="entry name" value="RNASE H TYPE-1 DOMAIN-CONTAINING PROTEIN"/>
    <property type="match status" value="1"/>
</dbReference>
<accession>A0A0B0MRC1</accession>